<dbReference type="RefSeq" id="WP_377149662.1">
    <property type="nucleotide sequence ID" value="NZ_JBHSAF010000001.1"/>
</dbReference>
<dbReference type="InterPro" id="IPR029056">
    <property type="entry name" value="Ribokinase-like"/>
</dbReference>
<dbReference type="InterPro" id="IPR017583">
    <property type="entry name" value="Tagatose/fructose_Pkinase"/>
</dbReference>
<dbReference type="NCBIfam" id="TIGR03168">
    <property type="entry name" value="1-PFK"/>
    <property type="match status" value="1"/>
</dbReference>
<dbReference type="PROSITE" id="PS00583">
    <property type="entry name" value="PFKB_KINASES_1"/>
    <property type="match status" value="1"/>
</dbReference>
<dbReference type="Pfam" id="PF00294">
    <property type="entry name" value="PfkB"/>
    <property type="match status" value="1"/>
</dbReference>
<evidence type="ECO:0000256" key="3">
    <source>
        <dbReference type="ARBA" id="ARBA00022741"/>
    </source>
</evidence>
<evidence type="ECO:0000256" key="6">
    <source>
        <dbReference type="PIRNR" id="PIRNR000535"/>
    </source>
</evidence>
<dbReference type="SUPFAM" id="SSF53613">
    <property type="entry name" value="Ribokinase-like"/>
    <property type="match status" value="1"/>
</dbReference>
<sequence length="311" mass="32875">MKPIATLTLSPSLDSATETDALYPEGKLRCTAPRFEPGGGGINVARAIRMLGGQATAIYPAGGPTGEHLTQLLRHEGLEVGVVSTLDWTRQNLHVFARQSGEQYRFVMPGACLHDEEIHALRQRVASLPEGALLVISGSLPPGMDVADLVDLVVFARQNRLQCVVDSSGPALEAVVKEGGLLLIKPNRKELAALTGQPLETLEQVALAARALIQRDVTRYVVVSLGAEGALAVSREQQVLATPPQVKALSTVGAGDSMVAALTLKLAERASLEEMLRWGVAAGTAATLRHGTQLCDPVATAELVTQVHVGR</sequence>
<evidence type="ECO:0000256" key="1">
    <source>
        <dbReference type="ARBA" id="ARBA00010688"/>
    </source>
</evidence>
<dbReference type="CDD" id="cd01164">
    <property type="entry name" value="FruK_PfkB_like"/>
    <property type="match status" value="1"/>
</dbReference>
<dbReference type="Proteomes" id="UP001595692">
    <property type="component" value="Unassembled WGS sequence"/>
</dbReference>
<dbReference type="Gene3D" id="3.40.1190.20">
    <property type="match status" value="1"/>
</dbReference>
<protein>
    <recommendedName>
        <fullName evidence="6">Phosphofructokinase</fullName>
    </recommendedName>
</protein>
<evidence type="ECO:0000313" key="8">
    <source>
        <dbReference type="EMBL" id="MFC3911879.1"/>
    </source>
</evidence>
<keyword evidence="2 6" id="KW-0808">Transferase</keyword>
<dbReference type="PIRSF" id="PIRSF000535">
    <property type="entry name" value="1PFK/6PFK/LacC"/>
    <property type="match status" value="1"/>
</dbReference>
<keyword evidence="9" id="KW-1185">Reference proteome</keyword>
<evidence type="ECO:0000259" key="7">
    <source>
        <dbReference type="Pfam" id="PF00294"/>
    </source>
</evidence>
<comment type="similarity">
    <text evidence="1 6">Belongs to the carbohydrate kinase PfkB family.</text>
</comment>
<accession>A0ABV8CIG0</accession>
<evidence type="ECO:0000313" key="9">
    <source>
        <dbReference type="Proteomes" id="UP001595692"/>
    </source>
</evidence>
<dbReference type="EMBL" id="JBHSAF010000001">
    <property type="protein sequence ID" value="MFC3911879.1"/>
    <property type="molecule type" value="Genomic_DNA"/>
</dbReference>
<dbReference type="NCBIfam" id="NF007632">
    <property type="entry name" value="PRK10294.1"/>
    <property type="match status" value="1"/>
</dbReference>
<dbReference type="PANTHER" id="PTHR46566">
    <property type="entry name" value="1-PHOSPHOFRUCTOKINASE-RELATED"/>
    <property type="match status" value="1"/>
</dbReference>
<evidence type="ECO:0000256" key="2">
    <source>
        <dbReference type="ARBA" id="ARBA00022679"/>
    </source>
</evidence>
<dbReference type="InterPro" id="IPR002173">
    <property type="entry name" value="Carboh/pur_kinase_PfkB_CS"/>
</dbReference>
<keyword evidence="4" id="KW-0418">Kinase</keyword>
<keyword evidence="3" id="KW-0547">Nucleotide-binding</keyword>
<dbReference type="PROSITE" id="PS00584">
    <property type="entry name" value="PFKB_KINASES_2"/>
    <property type="match status" value="1"/>
</dbReference>
<name>A0ABV8CIG0_9GAMM</name>
<comment type="caution">
    <text evidence="8">The sequence shown here is derived from an EMBL/GenBank/DDBJ whole genome shotgun (WGS) entry which is preliminary data.</text>
</comment>
<keyword evidence="5" id="KW-0067">ATP-binding</keyword>
<evidence type="ECO:0000256" key="5">
    <source>
        <dbReference type="ARBA" id="ARBA00022840"/>
    </source>
</evidence>
<gene>
    <name evidence="8" type="primary">pfkB</name>
    <name evidence="8" type="ORF">ACFOSS_00160</name>
</gene>
<evidence type="ECO:0000256" key="4">
    <source>
        <dbReference type="ARBA" id="ARBA00022777"/>
    </source>
</evidence>
<dbReference type="PANTHER" id="PTHR46566:SF2">
    <property type="entry name" value="ATP-DEPENDENT 6-PHOSPHOFRUCTOKINASE ISOZYME 2"/>
    <property type="match status" value="1"/>
</dbReference>
<reference evidence="9" key="1">
    <citation type="journal article" date="2019" name="Int. J. Syst. Evol. Microbiol.">
        <title>The Global Catalogue of Microorganisms (GCM) 10K type strain sequencing project: providing services to taxonomists for standard genome sequencing and annotation.</title>
        <authorList>
            <consortium name="The Broad Institute Genomics Platform"/>
            <consortium name="The Broad Institute Genome Sequencing Center for Infectious Disease"/>
            <person name="Wu L."/>
            <person name="Ma J."/>
        </authorList>
    </citation>
    <scope>NUCLEOTIDE SEQUENCE [LARGE SCALE GENOMIC DNA]</scope>
    <source>
        <strain evidence="9">CCUG 54939</strain>
    </source>
</reference>
<organism evidence="8 9">
    <name type="scientific">Pseudaeromonas sharmana</name>
    <dbReference type="NCBI Taxonomy" id="328412"/>
    <lineage>
        <taxon>Bacteria</taxon>
        <taxon>Pseudomonadati</taxon>
        <taxon>Pseudomonadota</taxon>
        <taxon>Gammaproteobacteria</taxon>
        <taxon>Aeromonadales</taxon>
        <taxon>Aeromonadaceae</taxon>
        <taxon>Pseudaeromonas</taxon>
    </lineage>
</organism>
<dbReference type="InterPro" id="IPR011611">
    <property type="entry name" value="PfkB_dom"/>
</dbReference>
<proteinExistence type="inferred from homology"/>
<feature type="domain" description="Carbohydrate kinase PfkB" evidence="7">
    <location>
        <begin position="19"/>
        <end position="297"/>
    </location>
</feature>